<evidence type="ECO:0000259" key="2">
    <source>
        <dbReference type="Pfam" id="PF10131"/>
    </source>
</evidence>
<feature type="transmembrane region" description="Helical" evidence="1">
    <location>
        <begin position="309"/>
        <end position="329"/>
    </location>
</feature>
<evidence type="ECO:0000313" key="4">
    <source>
        <dbReference type="Proteomes" id="UP001442364"/>
    </source>
</evidence>
<feature type="transmembrane region" description="Helical" evidence="1">
    <location>
        <begin position="283"/>
        <end position="302"/>
    </location>
</feature>
<feature type="transmembrane region" description="Helical" evidence="1">
    <location>
        <begin position="182"/>
        <end position="212"/>
    </location>
</feature>
<comment type="caution">
    <text evidence="3">The sequence shown here is derived from an EMBL/GenBank/DDBJ whole genome shotgun (WGS) entry which is preliminary data.</text>
</comment>
<proteinExistence type="predicted"/>
<protein>
    <submittedName>
        <fullName evidence="3">6-pyruvoyl-tetrahydropterin synthase-related protein</fullName>
    </submittedName>
</protein>
<keyword evidence="4" id="KW-1185">Reference proteome</keyword>
<keyword evidence="1" id="KW-0812">Transmembrane</keyword>
<feature type="transmembrane region" description="Helical" evidence="1">
    <location>
        <begin position="827"/>
        <end position="849"/>
    </location>
</feature>
<dbReference type="Pfam" id="PF10131">
    <property type="entry name" value="PTPS_related"/>
    <property type="match status" value="2"/>
</dbReference>
<reference evidence="3 4" key="1">
    <citation type="submission" date="2024-03" db="EMBL/GenBank/DDBJ databases">
        <title>Human intestinal bacterial collection.</title>
        <authorList>
            <person name="Pauvert C."/>
            <person name="Hitch T.C.A."/>
            <person name="Clavel T."/>
        </authorList>
    </citation>
    <scope>NUCLEOTIDE SEQUENCE [LARGE SCALE GENOMIC DNA]</scope>
    <source>
        <strain evidence="3 4">CLA-AA-H255</strain>
    </source>
</reference>
<feature type="domain" description="Membrane protein 6-pyruvoyl-tetrahydropterin synthase-related" evidence="2">
    <location>
        <begin position="438"/>
        <end position="733"/>
    </location>
</feature>
<dbReference type="RefSeq" id="WP_318295698.1">
    <property type="nucleotide sequence ID" value="NZ_DAWDXV010000025.1"/>
</dbReference>
<feature type="domain" description="Membrane protein 6-pyruvoyl-tetrahydropterin synthase-related" evidence="2">
    <location>
        <begin position="78"/>
        <end position="383"/>
    </location>
</feature>
<accession>A0ABV1BYK9</accession>
<dbReference type="EMBL" id="JBBMER010000011">
    <property type="protein sequence ID" value="MEQ2380649.1"/>
    <property type="molecule type" value="Genomic_DNA"/>
</dbReference>
<keyword evidence="1" id="KW-0472">Membrane</keyword>
<feature type="transmembrane region" description="Helical" evidence="1">
    <location>
        <begin position="103"/>
        <end position="122"/>
    </location>
</feature>
<organism evidence="3 4">
    <name type="scientific">[Lactobacillus] rogosae</name>
    <dbReference type="NCBI Taxonomy" id="706562"/>
    <lineage>
        <taxon>Bacteria</taxon>
        <taxon>Bacillati</taxon>
        <taxon>Bacillota</taxon>
        <taxon>Clostridia</taxon>
        <taxon>Lachnospirales</taxon>
        <taxon>Lachnospiraceae</taxon>
        <taxon>Lachnospira</taxon>
    </lineage>
</organism>
<sequence length="863" mass="96310">MNRNDVNRKTWYLLILMPIIYLAVSVLVVFLVKNNGAYPTGSDTMYHIFRGDYVYNSIKEGSWYPIYNSMWYNGVEIMRYWAPLTAYYMALCQMIAGGGQLAGYLIFVGSVCFFNSILWLIIGRKMNRPYLGAFVGLIWFFMPNNLLALFVEGNLARSLCMIFLPVFIYAVCEYLSERKRIYIPIIIVTFALMAMCHLGYAGMIALAVLIYCIVYMFQQGNKRAVLEVIVSILLGFMVLGIWLVASLNGGITSLDNSENMANFFQKLVVTLNPLDRIKSNNSHFYYGLAACIIAVCGIFLGYKKSRAGFVTAVVILVCTTTAMYPVLSLLPGSQYLWMLRFISIALCFILYSFLKWDTLKKPLVLLMCVLLIADIVPSLTLITGGSLFTEDNKISLSGMFSRYNSTSEDNSSDTSLIDDILSLNMTDTSEAEDRINHTQNYTLISKAQSITGQRLALMDASSLGAMGAWLTADWNNGVPAAFGAGWEAANTSTNIANLNKAMAESRFYYMFDRCEELGNDTVVVRLSQLNKYTGTLDKLDEAANAVGYKLVDYNGDYRLYHLDVNGNWGTISTYEAIGIGSGASGISLRFPAVEETDSYNLDDYTFEQLSQYKEIFLDGFTYNDKEAAEELIIRLSEAGVKIIISADSIPQDKRTHTQTFLGVTCNAVKFENGYPEMNTRIGRVYTDMFPQGHTEWNTVYLDGLDTSYGSVDDNGLSLDFYGTVKNDNIIMCGLGIMNFYSMTGDKTVGRLLENMSGLTQETLPQRKIFPLTIDYTGSTITITSNEDNVNTALAYHDIFSTAQNIEKKNNLMYIQKGTTVINIKVPYVWQGAIVSIAGIILSVVWVIALGKTGKSGKNKNENI</sequence>
<evidence type="ECO:0000313" key="3">
    <source>
        <dbReference type="EMBL" id="MEQ2380649.1"/>
    </source>
</evidence>
<feature type="transmembrane region" description="Helical" evidence="1">
    <location>
        <begin position="12"/>
        <end position="32"/>
    </location>
</feature>
<dbReference type="Proteomes" id="UP001442364">
    <property type="component" value="Unassembled WGS sequence"/>
</dbReference>
<keyword evidence="1" id="KW-1133">Transmembrane helix</keyword>
<name>A0ABV1BYK9_9FIRM</name>
<feature type="transmembrane region" description="Helical" evidence="1">
    <location>
        <begin position="128"/>
        <end position="151"/>
    </location>
</feature>
<feature type="transmembrane region" description="Helical" evidence="1">
    <location>
        <begin position="77"/>
        <end position="96"/>
    </location>
</feature>
<feature type="transmembrane region" description="Helical" evidence="1">
    <location>
        <begin position="335"/>
        <end position="354"/>
    </location>
</feature>
<evidence type="ECO:0000256" key="1">
    <source>
        <dbReference type="SAM" id="Phobius"/>
    </source>
</evidence>
<gene>
    <name evidence="3" type="ORF">WMO14_12365</name>
</gene>
<dbReference type="InterPro" id="IPR018776">
    <property type="entry name" value="Membrane_prot_PTPS-rel_domain"/>
</dbReference>
<feature type="transmembrane region" description="Helical" evidence="1">
    <location>
        <begin position="224"/>
        <end position="245"/>
    </location>
</feature>
<feature type="transmembrane region" description="Helical" evidence="1">
    <location>
        <begin position="363"/>
        <end position="388"/>
    </location>
</feature>